<evidence type="ECO:0000313" key="7">
    <source>
        <dbReference type="EMBL" id="PTX38093.1"/>
    </source>
</evidence>
<evidence type="ECO:0000256" key="5">
    <source>
        <dbReference type="ARBA" id="ARBA00022833"/>
    </source>
</evidence>
<name>A0A2T6A2R0_9RHOB</name>
<dbReference type="InterPro" id="IPR023696">
    <property type="entry name" value="Ureohydrolase_dom_sf"/>
</dbReference>
<dbReference type="Proteomes" id="UP000244069">
    <property type="component" value="Unassembled WGS sequence"/>
</dbReference>
<gene>
    <name evidence="7" type="ORF">C8N44_14610</name>
</gene>
<comment type="caution">
    <text evidence="7">The sequence shown here is derived from an EMBL/GenBank/DDBJ whole genome shotgun (WGS) entry which is preliminary data.</text>
</comment>
<dbReference type="GO" id="GO:0016787">
    <property type="term" value="F:hydrolase activity"/>
    <property type="evidence" value="ECO:0007669"/>
    <property type="project" value="UniProtKB-KW"/>
</dbReference>
<keyword evidence="3" id="KW-0479">Metal-binding</keyword>
<comment type="similarity">
    <text evidence="2">Belongs to the histone deacetylase family.</text>
</comment>
<dbReference type="EMBL" id="QBKN01000046">
    <property type="protein sequence ID" value="PTX38093.1"/>
    <property type="molecule type" value="Genomic_DNA"/>
</dbReference>
<evidence type="ECO:0000259" key="6">
    <source>
        <dbReference type="Pfam" id="PF00850"/>
    </source>
</evidence>
<keyword evidence="4" id="KW-0378">Hydrolase</keyword>
<dbReference type="Pfam" id="PF00850">
    <property type="entry name" value="Hist_deacetyl"/>
    <property type="match status" value="1"/>
</dbReference>
<organism evidence="7 8">
    <name type="scientific">Allosediminivita pacifica</name>
    <dbReference type="NCBI Taxonomy" id="1267769"/>
    <lineage>
        <taxon>Bacteria</taxon>
        <taxon>Pseudomonadati</taxon>
        <taxon>Pseudomonadota</taxon>
        <taxon>Alphaproteobacteria</taxon>
        <taxon>Rhodobacterales</taxon>
        <taxon>Paracoccaceae</taxon>
        <taxon>Allosediminivita</taxon>
    </lineage>
</organism>
<dbReference type="PRINTS" id="PR01270">
    <property type="entry name" value="HDASUPER"/>
</dbReference>
<dbReference type="GO" id="GO:0004407">
    <property type="term" value="F:histone deacetylase activity"/>
    <property type="evidence" value="ECO:0007669"/>
    <property type="project" value="TreeGrafter"/>
</dbReference>
<dbReference type="Gene3D" id="3.40.800.20">
    <property type="entry name" value="Histone deacetylase domain"/>
    <property type="match status" value="1"/>
</dbReference>
<keyword evidence="5" id="KW-0862">Zinc</keyword>
<evidence type="ECO:0000256" key="3">
    <source>
        <dbReference type="ARBA" id="ARBA00022723"/>
    </source>
</evidence>
<evidence type="ECO:0000313" key="8">
    <source>
        <dbReference type="Proteomes" id="UP000244069"/>
    </source>
</evidence>
<comment type="cofactor">
    <cofactor evidence="1">
        <name>Zn(2+)</name>
        <dbReference type="ChEBI" id="CHEBI:29105"/>
    </cofactor>
</comment>
<dbReference type="CDD" id="cd10001">
    <property type="entry name" value="HDAC_classII_APAH"/>
    <property type="match status" value="1"/>
</dbReference>
<accession>A0A2T6A2R0</accession>
<dbReference type="InterPro" id="IPR037138">
    <property type="entry name" value="His_deacetylse_dom_sf"/>
</dbReference>
<sequence>MQCFDAPETDLHDPVFRLTNGKIQRNAERAERARLLRAGLDQLNLCTETPPEAPRSALEAVHTDQFLDFLETAWEEWQKLPDCGPEVVPNVFANRAIATYPESILARAGWHFGDTSAPMGQYSWTASRRAADCAIAAADAVLGGAPGAYALCRPAGHHTSTDIAAGHCLMNNSAIAAARLREGHARVATLDIDVHHGNGTQDIFYDRADVMTCSVHADPSDYYPFYVGHAHETGRNEGLGFNLNIPLPRTTTDEVWLKAIETSLEAIATFRPGALMVSLGLDAHENDPLLGMKVSFDGFRRAGKMIAEAGYPTVLVQEGGYLSSDLTTSLVSFLSGFLDREA</sequence>
<dbReference type="PANTHER" id="PTHR10625:SF17">
    <property type="entry name" value="HISTONE DEACETYLASE 8"/>
    <property type="match status" value="1"/>
</dbReference>
<keyword evidence="8" id="KW-1185">Reference proteome</keyword>
<evidence type="ECO:0000256" key="1">
    <source>
        <dbReference type="ARBA" id="ARBA00001947"/>
    </source>
</evidence>
<dbReference type="PANTHER" id="PTHR10625">
    <property type="entry name" value="HISTONE DEACETYLASE HDAC1-RELATED"/>
    <property type="match status" value="1"/>
</dbReference>
<dbReference type="RefSeq" id="WP_107978822.1">
    <property type="nucleotide sequence ID" value="NZ_BMEZ01000046.1"/>
</dbReference>
<dbReference type="InterPro" id="IPR000286">
    <property type="entry name" value="HDACs"/>
</dbReference>
<dbReference type="InterPro" id="IPR023801">
    <property type="entry name" value="His_deacetylse_dom"/>
</dbReference>
<dbReference type="OrthoDB" id="9808367at2"/>
<evidence type="ECO:0000256" key="2">
    <source>
        <dbReference type="ARBA" id="ARBA00005947"/>
    </source>
</evidence>
<dbReference type="AlphaFoldDB" id="A0A2T6A2R0"/>
<feature type="domain" description="Histone deacetylase" evidence="6">
    <location>
        <begin position="28"/>
        <end position="333"/>
    </location>
</feature>
<evidence type="ECO:0000256" key="4">
    <source>
        <dbReference type="ARBA" id="ARBA00022801"/>
    </source>
</evidence>
<dbReference type="GO" id="GO:0040029">
    <property type="term" value="P:epigenetic regulation of gene expression"/>
    <property type="evidence" value="ECO:0007669"/>
    <property type="project" value="TreeGrafter"/>
</dbReference>
<dbReference type="GO" id="GO:0046872">
    <property type="term" value="F:metal ion binding"/>
    <property type="evidence" value="ECO:0007669"/>
    <property type="project" value="UniProtKB-KW"/>
</dbReference>
<proteinExistence type="inferred from homology"/>
<protein>
    <submittedName>
        <fullName evidence="7">Acetoin utilization deacetylase AcuC-like enzyme</fullName>
    </submittedName>
</protein>
<dbReference type="SUPFAM" id="SSF52768">
    <property type="entry name" value="Arginase/deacetylase"/>
    <property type="match status" value="1"/>
</dbReference>
<reference evidence="7 8" key="1">
    <citation type="submission" date="2018-04" db="EMBL/GenBank/DDBJ databases">
        <title>Genomic Encyclopedia of Archaeal and Bacterial Type Strains, Phase II (KMG-II): from individual species to whole genera.</title>
        <authorList>
            <person name="Goeker M."/>
        </authorList>
    </citation>
    <scope>NUCLEOTIDE SEQUENCE [LARGE SCALE GENOMIC DNA]</scope>
    <source>
        <strain evidence="7 8">DSM 29329</strain>
    </source>
</reference>